<evidence type="ECO:0000313" key="3">
    <source>
        <dbReference type="Proteomes" id="UP000765845"/>
    </source>
</evidence>
<dbReference type="InterPro" id="IPR005625">
    <property type="entry name" value="PepSY-ass_TM"/>
</dbReference>
<dbReference type="RefSeq" id="WP_168451496.1">
    <property type="nucleotide sequence ID" value="NZ_JAAWWK010000006.1"/>
</dbReference>
<evidence type="ECO:0000313" key="2">
    <source>
        <dbReference type="EMBL" id="NKI18988.1"/>
    </source>
</evidence>
<sequence length="295" mass="32418">MSSSGSSLAEKIDLKLAETEASMPPTAQPVAKARSNTKRKAKRNLQQTLRSFHQRGGLFAFFFMAWLGFSGILLNQSADWGLDAIRVKASSIMAFYGLHTEPPKFGYFSGDAWLVPTLENTVVNGELAEEHIPSPLGMVSIGSDDAELIFIANHDSLSIFTPDVKRLDKLSGYMLPLGQIRRIGAHNGGMVALQGESVYLSTDGISWETYAGNGSDITWSETSPLPENIVTQSLPHARPSVALEQLLIDLHSGRLFGKLGAYFVNLVGIVCIWLSVSGVWMMWRTQKMRNNRSKN</sequence>
<feature type="transmembrane region" description="Helical" evidence="1">
    <location>
        <begin position="56"/>
        <end position="74"/>
    </location>
</feature>
<keyword evidence="1" id="KW-1133">Transmembrane helix</keyword>
<dbReference type="Pfam" id="PF03929">
    <property type="entry name" value="PepSY_TM"/>
    <property type="match status" value="1"/>
</dbReference>
<dbReference type="EMBL" id="JAAWWK010000006">
    <property type="protein sequence ID" value="NKI18988.1"/>
    <property type="molecule type" value="Genomic_DNA"/>
</dbReference>
<protein>
    <submittedName>
        <fullName evidence="2">PepSY domain-containing protein</fullName>
    </submittedName>
</protein>
<keyword evidence="1" id="KW-0472">Membrane</keyword>
<dbReference type="Proteomes" id="UP000765845">
    <property type="component" value="Unassembled WGS sequence"/>
</dbReference>
<evidence type="ECO:0000256" key="1">
    <source>
        <dbReference type="SAM" id="Phobius"/>
    </source>
</evidence>
<organism evidence="2 3">
    <name type="scientific">Spongiibacter thalassae</name>
    <dbReference type="NCBI Taxonomy" id="2721624"/>
    <lineage>
        <taxon>Bacteria</taxon>
        <taxon>Pseudomonadati</taxon>
        <taxon>Pseudomonadota</taxon>
        <taxon>Gammaproteobacteria</taxon>
        <taxon>Cellvibrionales</taxon>
        <taxon>Spongiibacteraceae</taxon>
        <taxon>Spongiibacter</taxon>
    </lineage>
</organism>
<feature type="transmembrane region" description="Helical" evidence="1">
    <location>
        <begin position="259"/>
        <end position="283"/>
    </location>
</feature>
<reference evidence="2 3" key="1">
    <citation type="submission" date="2020-04" db="EMBL/GenBank/DDBJ databases">
        <authorList>
            <person name="Yoon J."/>
        </authorList>
    </citation>
    <scope>NUCLEOTIDE SEQUENCE [LARGE SCALE GENOMIC DNA]</scope>
    <source>
        <strain evidence="2 3">KMU-166</strain>
    </source>
</reference>
<name>A0ABX1GIH3_9GAMM</name>
<keyword evidence="3" id="KW-1185">Reference proteome</keyword>
<accession>A0ABX1GIH3</accession>
<proteinExistence type="predicted"/>
<gene>
    <name evidence="2" type="ORF">HCU74_16390</name>
</gene>
<comment type="caution">
    <text evidence="2">The sequence shown here is derived from an EMBL/GenBank/DDBJ whole genome shotgun (WGS) entry which is preliminary data.</text>
</comment>
<keyword evidence="1" id="KW-0812">Transmembrane</keyword>